<evidence type="ECO:0000313" key="9">
    <source>
        <dbReference type="Proteomes" id="UP001274321"/>
    </source>
</evidence>
<gene>
    <name evidence="8" type="ORF">SCD90_03585</name>
</gene>
<evidence type="ECO:0000256" key="7">
    <source>
        <dbReference type="SAM" id="Phobius"/>
    </source>
</evidence>
<dbReference type="Pfam" id="PF02417">
    <property type="entry name" value="Chromate_transp"/>
    <property type="match status" value="1"/>
</dbReference>
<keyword evidence="3" id="KW-1003">Cell membrane</keyword>
<evidence type="ECO:0000256" key="5">
    <source>
        <dbReference type="ARBA" id="ARBA00022989"/>
    </source>
</evidence>
<keyword evidence="4 7" id="KW-0812">Transmembrane</keyword>
<feature type="transmembrane region" description="Helical" evidence="7">
    <location>
        <begin position="15"/>
        <end position="31"/>
    </location>
</feature>
<comment type="caution">
    <text evidence="8">The sequence shown here is derived from an EMBL/GenBank/DDBJ whole genome shotgun (WGS) entry which is preliminary data.</text>
</comment>
<dbReference type="Proteomes" id="UP001274321">
    <property type="component" value="Unassembled WGS sequence"/>
</dbReference>
<feature type="transmembrane region" description="Helical" evidence="7">
    <location>
        <begin position="78"/>
        <end position="102"/>
    </location>
</feature>
<evidence type="ECO:0000256" key="1">
    <source>
        <dbReference type="ARBA" id="ARBA00004651"/>
    </source>
</evidence>
<feature type="transmembrane region" description="Helical" evidence="7">
    <location>
        <begin position="52"/>
        <end position="72"/>
    </location>
</feature>
<dbReference type="InterPro" id="IPR003370">
    <property type="entry name" value="Chromate_transpt"/>
</dbReference>
<dbReference type="PANTHER" id="PTHR43663">
    <property type="entry name" value="CHROMATE TRANSPORT PROTEIN-RELATED"/>
    <property type="match status" value="1"/>
</dbReference>
<accession>A0ABU4RJV9</accession>
<proteinExistence type="inferred from homology"/>
<keyword evidence="6 7" id="KW-0472">Membrane</keyword>
<feature type="transmembrane region" description="Helical" evidence="7">
    <location>
        <begin position="114"/>
        <end position="133"/>
    </location>
</feature>
<dbReference type="EMBL" id="JAXAFJ010000002">
    <property type="protein sequence ID" value="MDX6805139.1"/>
    <property type="molecule type" value="Genomic_DNA"/>
</dbReference>
<dbReference type="PANTHER" id="PTHR43663:SF1">
    <property type="entry name" value="CHROMATE TRANSPORTER"/>
    <property type="match status" value="1"/>
</dbReference>
<evidence type="ECO:0000256" key="4">
    <source>
        <dbReference type="ARBA" id="ARBA00022692"/>
    </source>
</evidence>
<evidence type="ECO:0000256" key="6">
    <source>
        <dbReference type="ARBA" id="ARBA00023136"/>
    </source>
</evidence>
<protein>
    <submittedName>
        <fullName evidence="8">Chromate transporter</fullName>
    </submittedName>
</protein>
<evidence type="ECO:0000256" key="2">
    <source>
        <dbReference type="ARBA" id="ARBA00005262"/>
    </source>
</evidence>
<dbReference type="RefSeq" id="WP_319843269.1">
    <property type="nucleotide sequence ID" value="NZ_JAXAFJ010000002.1"/>
</dbReference>
<evidence type="ECO:0000256" key="3">
    <source>
        <dbReference type="ARBA" id="ARBA00022475"/>
    </source>
</evidence>
<feature type="transmembrane region" description="Helical" evidence="7">
    <location>
        <begin position="145"/>
        <end position="174"/>
    </location>
</feature>
<keyword evidence="5 7" id="KW-1133">Transmembrane helix</keyword>
<comment type="subcellular location">
    <subcellularLocation>
        <location evidence="1">Cell membrane</location>
        <topology evidence="1">Multi-pass membrane protein</topology>
    </subcellularLocation>
</comment>
<reference evidence="8 9" key="1">
    <citation type="submission" date="2023-11" db="EMBL/GenBank/DDBJ databases">
        <authorList>
            <person name="Bao R."/>
        </authorList>
    </citation>
    <scope>NUCLEOTIDE SEQUENCE [LARGE SCALE GENOMIC DNA]</scope>
    <source>
        <strain evidence="8 9">PJ23</strain>
    </source>
</reference>
<comment type="similarity">
    <text evidence="2">Belongs to the chromate ion transporter (CHR) (TC 2.A.51) family.</text>
</comment>
<dbReference type="InterPro" id="IPR052518">
    <property type="entry name" value="CHR_Transporter"/>
</dbReference>
<evidence type="ECO:0000313" key="8">
    <source>
        <dbReference type="EMBL" id="MDX6805139.1"/>
    </source>
</evidence>
<keyword evidence="9" id="KW-1185">Reference proteome</keyword>
<organism evidence="8 9">
    <name type="scientific">Terrihabitans rhizophilus</name>
    <dbReference type="NCBI Taxonomy" id="3092662"/>
    <lineage>
        <taxon>Bacteria</taxon>
        <taxon>Pseudomonadati</taxon>
        <taxon>Pseudomonadota</taxon>
        <taxon>Alphaproteobacteria</taxon>
        <taxon>Hyphomicrobiales</taxon>
        <taxon>Terrihabitans</taxon>
    </lineage>
</organism>
<sequence length="177" mass="18754">MSAEEEPLGQLAREFALLGIIAFGGVNTILPEMQRQAVEAHGWMSNTQFTQLFAIAQAAPGPNFMIVTLVGWQVAGILGALTATLALIVPTFALAYAVAGAWRRFSQARWRKALQAGFIPLTVGLVAAGAFVLSTSTLATWQQGLAMASTFLLVMFTRIHPLIPLAVAGVLGYLGVV</sequence>
<name>A0ABU4RJV9_9HYPH</name>